<comment type="caution">
    <text evidence="1">The sequence shown here is derived from an EMBL/GenBank/DDBJ whole genome shotgun (WGS) entry which is preliminary data.</text>
</comment>
<feature type="non-terminal residue" evidence="1">
    <location>
        <position position="143"/>
    </location>
</feature>
<dbReference type="AlphaFoldDB" id="A0AA36FUE9"/>
<sequence>MAQHCRIYAALSPMISENDTVVLSDSDYLPFHLEQHWDDGVDLFLYNPLCCGHEKIVSVLREILAPCNVKYEDVVSMELDIYKNFAKDIKEASYQNANGQDRAIRIGEWNRVGNRLDRMKILQLDAKANISEEYVDAHIFRPF</sequence>
<name>A0AA36FUE9_9BILA</name>
<organism evidence="1 2">
    <name type="scientific">Mesorhabditis spiculigera</name>
    <dbReference type="NCBI Taxonomy" id="96644"/>
    <lineage>
        <taxon>Eukaryota</taxon>
        <taxon>Metazoa</taxon>
        <taxon>Ecdysozoa</taxon>
        <taxon>Nematoda</taxon>
        <taxon>Chromadorea</taxon>
        <taxon>Rhabditida</taxon>
        <taxon>Rhabditina</taxon>
        <taxon>Rhabditomorpha</taxon>
        <taxon>Rhabditoidea</taxon>
        <taxon>Rhabditidae</taxon>
        <taxon>Mesorhabditinae</taxon>
        <taxon>Mesorhabditis</taxon>
    </lineage>
</organism>
<proteinExistence type="predicted"/>
<dbReference type="EMBL" id="CATQJA010000452">
    <property type="protein sequence ID" value="CAJ0560514.1"/>
    <property type="molecule type" value="Genomic_DNA"/>
</dbReference>
<evidence type="ECO:0000313" key="1">
    <source>
        <dbReference type="EMBL" id="CAJ0560514.1"/>
    </source>
</evidence>
<protein>
    <submittedName>
        <fullName evidence="1">Uncharacterized protein</fullName>
    </submittedName>
</protein>
<accession>A0AA36FUE9</accession>
<gene>
    <name evidence="1" type="ORF">MSPICULIGERA_LOCUS1578</name>
</gene>
<reference evidence="1" key="1">
    <citation type="submission" date="2023-06" db="EMBL/GenBank/DDBJ databases">
        <authorList>
            <person name="Delattre M."/>
        </authorList>
    </citation>
    <scope>NUCLEOTIDE SEQUENCE</scope>
    <source>
        <strain evidence="1">AF72</strain>
    </source>
</reference>
<keyword evidence="2" id="KW-1185">Reference proteome</keyword>
<evidence type="ECO:0000313" key="2">
    <source>
        <dbReference type="Proteomes" id="UP001177023"/>
    </source>
</evidence>
<dbReference type="Proteomes" id="UP001177023">
    <property type="component" value="Unassembled WGS sequence"/>
</dbReference>